<dbReference type="EMBL" id="MJGC01000064">
    <property type="protein sequence ID" value="OEJ74609.1"/>
    <property type="molecule type" value="Genomic_DNA"/>
</dbReference>
<evidence type="ECO:0000256" key="1">
    <source>
        <dbReference type="SAM" id="SignalP"/>
    </source>
</evidence>
<evidence type="ECO:0008006" key="3">
    <source>
        <dbReference type="Google" id="ProtNLM"/>
    </source>
</evidence>
<feature type="signal peptide" evidence="1">
    <location>
        <begin position="1"/>
        <end position="21"/>
    </location>
</feature>
<dbReference type="OrthoDB" id="502907at2"/>
<dbReference type="AlphaFoldDB" id="A0A1E5QIU7"/>
<dbReference type="Pfam" id="PF11850">
    <property type="entry name" value="DUF3370"/>
    <property type="match status" value="1"/>
</dbReference>
<keyword evidence="1" id="KW-0732">Signal</keyword>
<gene>
    <name evidence="2" type="ORF">BH720_13625</name>
</gene>
<dbReference type="STRING" id="1781255.BH720_13625"/>
<dbReference type="InterPro" id="IPR021801">
    <property type="entry name" value="DUF3370"/>
</dbReference>
<organism evidence="2">
    <name type="scientific">Desertifilum tharense IPPAS B-1220</name>
    <dbReference type="NCBI Taxonomy" id="1781255"/>
    <lineage>
        <taxon>Bacteria</taxon>
        <taxon>Bacillati</taxon>
        <taxon>Cyanobacteriota</taxon>
        <taxon>Cyanophyceae</taxon>
        <taxon>Desertifilales</taxon>
        <taxon>Desertifilaceae</taxon>
        <taxon>Desertifilum</taxon>
    </lineage>
</organism>
<proteinExistence type="predicted"/>
<feature type="chain" id="PRO_5009184309" description="DUF3370 domain-containing protein" evidence="1">
    <location>
        <begin position="22"/>
        <end position="464"/>
    </location>
</feature>
<protein>
    <recommendedName>
        <fullName evidence="3">DUF3370 domain-containing protein</fullName>
    </recommendedName>
</protein>
<reference evidence="2" key="1">
    <citation type="submission" date="2016-09" db="EMBL/GenBank/DDBJ databases">
        <title>Draft genome of thermotolerant cyanobacterium Desertifilum sp. strain IPPAS B-1220.</title>
        <authorList>
            <person name="Sinetova M.A."/>
            <person name="Bolakhan K."/>
            <person name="Zayadan B.K."/>
            <person name="Mironov K.S."/>
            <person name="Ustinova V."/>
            <person name="Kupriyanova E.V."/>
            <person name="Sidorov R.A."/>
            <person name="Skrypnik A.N."/>
            <person name="Gogoleva N.E."/>
            <person name="Gogolev Y.V."/>
            <person name="Los D.A."/>
        </authorList>
    </citation>
    <scope>NUCLEOTIDE SEQUENCE [LARGE SCALE GENOMIC DNA]</scope>
    <source>
        <strain evidence="2">IPPAS B-1220</strain>
    </source>
</reference>
<evidence type="ECO:0000313" key="2">
    <source>
        <dbReference type="EMBL" id="OEJ74609.1"/>
    </source>
</evidence>
<name>A0A1E5QIU7_9CYAN</name>
<sequence>MQLSKTWLRWAIVPCLPFLLAQTPAETPPQEIVKPQEVRPLPGQLDSVPVFNSNSPELVLSEGILLSTFPPAGKRSQQAHLNFPFRGRFDIFAHHVARAEPPDNLRTLYLGIVLHNPGSQTVNVDILQAASYLSQPDAPFIQLPPVVENPDGQVYAGPGSRVMSDILRGRRQADFPASISIPPGEYRLVLNAPIPVRELTPPLNGRSTLMRLRSSDTVYAASLSQFARLNPDGSERAPNLAEWQQILNKGDLATPRDRTPTPPDATGSIIYGRVAGVARGSQWRANLGNPHLTIPEPGQAFSYGISTLRGGMQGTGQIQTAPMLVRYPDTAYEAHGNYGIHYNLALPLHNPTNRPQTVTVKLQTPLKEDRLSAGGLRFLDPPAAQVFFRGTVRVRYPNAQGNPQTRFVHLVQRRGQQGEPLATLNLAGGDRALVEVDLLYPPDATPPQMLTVETLSLSASLSAE</sequence>
<accession>A0A1E5QIU7</accession>
<comment type="caution">
    <text evidence="2">The sequence shown here is derived from an EMBL/GenBank/DDBJ whole genome shotgun (WGS) entry which is preliminary data.</text>
</comment>
<dbReference type="RefSeq" id="WP_069967766.1">
    <property type="nucleotide sequence ID" value="NZ_CM124774.1"/>
</dbReference>